<feature type="compositionally biased region" description="Basic and acidic residues" evidence="1">
    <location>
        <begin position="14"/>
        <end position="29"/>
    </location>
</feature>
<organism evidence="2 3">
    <name type="scientific">Jaapia argillacea MUCL 33604</name>
    <dbReference type="NCBI Taxonomy" id="933084"/>
    <lineage>
        <taxon>Eukaryota</taxon>
        <taxon>Fungi</taxon>
        <taxon>Dikarya</taxon>
        <taxon>Basidiomycota</taxon>
        <taxon>Agaricomycotina</taxon>
        <taxon>Agaricomycetes</taxon>
        <taxon>Agaricomycetidae</taxon>
        <taxon>Jaapiales</taxon>
        <taxon>Jaapiaceae</taxon>
        <taxon>Jaapia</taxon>
    </lineage>
</organism>
<keyword evidence="3" id="KW-1185">Reference proteome</keyword>
<accession>A0A067Q0C5</accession>
<gene>
    <name evidence="2" type="ORF">JAAARDRAFT_191897</name>
</gene>
<dbReference type="InParanoid" id="A0A067Q0C5"/>
<feature type="compositionally biased region" description="Low complexity" evidence="1">
    <location>
        <begin position="110"/>
        <end position="123"/>
    </location>
</feature>
<dbReference type="HOGENOM" id="CLU_586672_0_0_1"/>
<feature type="compositionally biased region" description="Gly residues" evidence="1">
    <location>
        <begin position="160"/>
        <end position="185"/>
    </location>
</feature>
<dbReference type="EMBL" id="KL197714">
    <property type="protein sequence ID" value="KDQ60523.1"/>
    <property type="molecule type" value="Genomic_DNA"/>
</dbReference>
<evidence type="ECO:0000313" key="2">
    <source>
        <dbReference type="EMBL" id="KDQ60523.1"/>
    </source>
</evidence>
<dbReference type="Proteomes" id="UP000027265">
    <property type="component" value="Unassembled WGS sequence"/>
</dbReference>
<evidence type="ECO:0008006" key="4">
    <source>
        <dbReference type="Google" id="ProtNLM"/>
    </source>
</evidence>
<feature type="compositionally biased region" description="Basic and acidic residues" evidence="1">
    <location>
        <begin position="45"/>
        <end position="60"/>
    </location>
</feature>
<dbReference type="AlphaFoldDB" id="A0A067Q0C5"/>
<proteinExistence type="predicted"/>
<dbReference type="STRING" id="933084.A0A067Q0C5"/>
<feature type="region of interest" description="Disordered" evidence="1">
    <location>
        <begin position="1"/>
        <end position="210"/>
    </location>
</feature>
<feature type="compositionally biased region" description="Basic and acidic residues" evidence="1">
    <location>
        <begin position="189"/>
        <end position="207"/>
    </location>
</feature>
<evidence type="ECO:0000313" key="3">
    <source>
        <dbReference type="Proteomes" id="UP000027265"/>
    </source>
</evidence>
<reference evidence="3" key="1">
    <citation type="journal article" date="2014" name="Proc. Natl. Acad. Sci. U.S.A.">
        <title>Extensive sampling of basidiomycete genomes demonstrates inadequacy of the white-rot/brown-rot paradigm for wood decay fungi.</title>
        <authorList>
            <person name="Riley R."/>
            <person name="Salamov A.A."/>
            <person name="Brown D.W."/>
            <person name="Nagy L.G."/>
            <person name="Floudas D."/>
            <person name="Held B.W."/>
            <person name="Levasseur A."/>
            <person name="Lombard V."/>
            <person name="Morin E."/>
            <person name="Otillar R."/>
            <person name="Lindquist E.A."/>
            <person name="Sun H."/>
            <person name="LaButti K.M."/>
            <person name="Schmutz J."/>
            <person name="Jabbour D."/>
            <person name="Luo H."/>
            <person name="Baker S.E."/>
            <person name="Pisabarro A.G."/>
            <person name="Walton J.D."/>
            <person name="Blanchette R.A."/>
            <person name="Henrissat B."/>
            <person name="Martin F."/>
            <person name="Cullen D."/>
            <person name="Hibbett D.S."/>
            <person name="Grigoriev I.V."/>
        </authorList>
    </citation>
    <scope>NUCLEOTIDE SEQUENCE [LARGE SCALE GENOMIC DNA]</scope>
    <source>
        <strain evidence="3">MUCL 33604</strain>
    </source>
</reference>
<sequence length="433" mass="47305">MRFDTVPSNDEGYEGGRENVTQDKGKGPEVPHYNQFRSEVLPFLVRKDDPIIEIFREPRRTAPNGPYGSSGPRDVPPVHSPLRCSPPTATRSGSGGGIGGAPPAPPPLPGSSHSSATSSGHCSNSDERGGRGLPHNRHGPPEGDANGSNHQPDGDRTAPGGIGGGGSGPPGGGRGPPDRGGGPPGGDRPPSHDQGNDSSDDDNHTCDELSYGPSNVRFDLRADPLSSVSCCPRPERVSHAYSGSPRAYLNPTAIVNYPDEYEEDQPLPKGVKTPTPYHWEGEDDIEKFENWFQFPLRWMSMQGLTGVKYDRTRVDFLGQFLRKQALSWFNHEIDTSRYYERGLNFEKVVCALHTRFLHKATVQEAVHKFLNCKFSSETGVAAFYNALRHNTARMVVAPDNYTFRREFLAGIPEEIRGLLMKNQGVNAESNPLK</sequence>
<evidence type="ECO:0000256" key="1">
    <source>
        <dbReference type="SAM" id="MobiDB-lite"/>
    </source>
</evidence>
<name>A0A067Q0C5_9AGAM</name>
<dbReference type="OrthoDB" id="3269984at2759"/>
<protein>
    <recommendedName>
        <fullName evidence="4">Retrotransposon gag domain-containing protein</fullName>
    </recommendedName>
</protein>